<dbReference type="STRING" id="1448316.A0A395GSE2"/>
<dbReference type="GeneID" id="37219061"/>
<dbReference type="AlphaFoldDB" id="A0A395GSE2"/>
<dbReference type="RefSeq" id="XP_025571331.1">
    <property type="nucleotide sequence ID" value="XM_025714196.1"/>
</dbReference>
<organism evidence="1 2">
    <name type="scientific">Aspergillus ibericus CBS 121593</name>
    <dbReference type="NCBI Taxonomy" id="1448316"/>
    <lineage>
        <taxon>Eukaryota</taxon>
        <taxon>Fungi</taxon>
        <taxon>Dikarya</taxon>
        <taxon>Ascomycota</taxon>
        <taxon>Pezizomycotina</taxon>
        <taxon>Eurotiomycetes</taxon>
        <taxon>Eurotiomycetidae</taxon>
        <taxon>Eurotiales</taxon>
        <taxon>Aspergillaceae</taxon>
        <taxon>Aspergillus</taxon>
        <taxon>Aspergillus subgen. Circumdati</taxon>
    </lineage>
</organism>
<dbReference type="Proteomes" id="UP000249402">
    <property type="component" value="Unassembled WGS sequence"/>
</dbReference>
<dbReference type="EMBL" id="KZ824467">
    <property type="protein sequence ID" value="RAK97003.1"/>
    <property type="molecule type" value="Genomic_DNA"/>
</dbReference>
<protein>
    <submittedName>
        <fullName evidence="1">Uncharacterized protein</fullName>
    </submittedName>
</protein>
<name>A0A395GSE2_9EURO</name>
<accession>A0A395GSE2</accession>
<sequence>MDFNTNTNTNTSTHPLDTSDPLFYLCWRRQSCNSCLKGDVPCSWCAVVFINLHPQPHLHPDPRPSSLLADLSPGVQRALGAPRRAVRMRSQHDDIFDGRGVCCWDGGGVGGDGFGGLGG</sequence>
<dbReference type="VEuPathDB" id="FungiDB:BO80DRAFT_199674"/>
<proteinExistence type="predicted"/>
<gene>
    <name evidence="1" type="ORF">BO80DRAFT_199674</name>
</gene>
<dbReference type="OrthoDB" id="5427091at2759"/>
<reference evidence="1 2" key="1">
    <citation type="submission" date="2018-02" db="EMBL/GenBank/DDBJ databases">
        <title>The genomes of Aspergillus section Nigri reveals drivers in fungal speciation.</title>
        <authorList>
            <consortium name="DOE Joint Genome Institute"/>
            <person name="Vesth T.C."/>
            <person name="Nybo J."/>
            <person name="Theobald S."/>
            <person name="Brandl J."/>
            <person name="Frisvad J.C."/>
            <person name="Nielsen K.F."/>
            <person name="Lyhne E.K."/>
            <person name="Kogle M.E."/>
            <person name="Kuo A."/>
            <person name="Riley R."/>
            <person name="Clum A."/>
            <person name="Nolan M."/>
            <person name="Lipzen A."/>
            <person name="Salamov A."/>
            <person name="Henrissat B."/>
            <person name="Wiebenga A."/>
            <person name="De vries R.P."/>
            <person name="Grigoriev I.V."/>
            <person name="Mortensen U.H."/>
            <person name="Andersen M.R."/>
            <person name="Baker S.E."/>
        </authorList>
    </citation>
    <scope>NUCLEOTIDE SEQUENCE [LARGE SCALE GENOMIC DNA]</scope>
    <source>
        <strain evidence="1 2">CBS 121593</strain>
    </source>
</reference>
<evidence type="ECO:0000313" key="2">
    <source>
        <dbReference type="Proteomes" id="UP000249402"/>
    </source>
</evidence>
<keyword evidence="2" id="KW-1185">Reference proteome</keyword>
<evidence type="ECO:0000313" key="1">
    <source>
        <dbReference type="EMBL" id="RAK97003.1"/>
    </source>
</evidence>